<dbReference type="PANTHER" id="PTHR11895">
    <property type="entry name" value="TRANSAMIDASE"/>
    <property type="match status" value="1"/>
</dbReference>
<protein>
    <submittedName>
        <fullName evidence="2">Amidase</fullName>
    </submittedName>
</protein>
<dbReference type="EMBL" id="JADZGI010000001">
    <property type="protein sequence ID" value="MBH0113820.1"/>
    <property type="molecule type" value="Genomic_DNA"/>
</dbReference>
<evidence type="ECO:0000313" key="3">
    <source>
        <dbReference type="Proteomes" id="UP000617634"/>
    </source>
</evidence>
<comment type="caution">
    <text evidence="2">The sequence shown here is derived from an EMBL/GenBank/DDBJ whole genome shotgun (WGS) entry which is preliminary data.</text>
</comment>
<dbReference type="InterPro" id="IPR036928">
    <property type="entry name" value="AS_sf"/>
</dbReference>
<evidence type="ECO:0000259" key="1">
    <source>
        <dbReference type="Pfam" id="PF01425"/>
    </source>
</evidence>
<organism evidence="2 3">
    <name type="scientific">Novosphingobium aureum</name>
    <dbReference type="NCBI Taxonomy" id="2792964"/>
    <lineage>
        <taxon>Bacteria</taxon>
        <taxon>Pseudomonadati</taxon>
        <taxon>Pseudomonadota</taxon>
        <taxon>Alphaproteobacteria</taxon>
        <taxon>Sphingomonadales</taxon>
        <taxon>Sphingomonadaceae</taxon>
        <taxon>Novosphingobium</taxon>
    </lineage>
</organism>
<sequence>MDMCEIAEAIAAGELSALEAVSAALAQAAARADVNAVVALEAEDALEQARACDAEAAQGRLRGPLHGVPMAHKDMFYRPGKPTEAGSRIWKGHYPQGASPLVDRLEAAGAITIGRLHMAEFAMGPTGHNAHLGRCRNPLLAEAISGGSSSGSGAAVGARIVTAALGSDTGGSVRLPAAFCGVAGLKPTNGLLPLEGMMPLSHTLDTAGPLATSSRALARLMSVLAADGTDYESGLGAVLDGVRIGVPTSYFIEGLDPRVEAAFTAAQEAFAALGAQVVAVDLPDQSGYPQIAGNVWSPEAASFHASHLAERSHDFGEQVRNRLLAGAAVGTDGYEAALGLREKARSDMLAGPFAQVDLLLTPATRMPVPWAHEVDATGGEEMQAMVGEVSALTRTISMLGFPALVTPMGMDERGLPLALQLVGPPQSEQSLLNAGHAFETALGWIDRIAKSHSHSQP</sequence>
<dbReference type="AlphaFoldDB" id="A0A931HD12"/>
<dbReference type="PROSITE" id="PS00571">
    <property type="entry name" value="AMIDASES"/>
    <property type="match status" value="1"/>
</dbReference>
<reference evidence="2" key="1">
    <citation type="submission" date="2020-11" db="EMBL/GenBank/DDBJ databases">
        <title>Novosphingobium aureum sp. nov., a marine bacterium isolated from sediment of a salt flat.</title>
        <authorList>
            <person name="Yoo Y."/>
            <person name="Kim J.-J."/>
        </authorList>
    </citation>
    <scope>NUCLEOTIDE SEQUENCE</scope>
    <source>
        <strain evidence="2">YJ-S2-02</strain>
    </source>
</reference>
<dbReference type="SUPFAM" id="SSF75304">
    <property type="entry name" value="Amidase signature (AS) enzymes"/>
    <property type="match status" value="1"/>
</dbReference>
<dbReference type="InterPro" id="IPR020556">
    <property type="entry name" value="Amidase_CS"/>
</dbReference>
<dbReference type="GO" id="GO:0003824">
    <property type="term" value="F:catalytic activity"/>
    <property type="evidence" value="ECO:0007669"/>
    <property type="project" value="InterPro"/>
</dbReference>
<dbReference type="InterPro" id="IPR023631">
    <property type="entry name" value="Amidase_dom"/>
</dbReference>
<keyword evidence="3" id="KW-1185">Reference proteome</keyword>
<dbReference type="Pfam" id="PF01425">
    <property type="entry name" value="Amidase"/>
    <property type="match status" value="1"/>
</dbReference>
<dbReference type="Proteomes" id="UP000617634">
    <property type="component" value="Unassembled WGS sequence"/>
</dbReference>
<dbReference type="PANTHER" id="PTHR11895:SF176">
    <property type="entry name" value="AMIDASE AMID-RELATED"/>
    <property type="match status" value="1"/>
</dbReference>
<evidence type="ECO:0000313" key="2">
    <source>
        <dbReference type="EMBL" id="MBH0113820.1"/>
    </source>
</evidence>
<dbReference type="Gene3D" id="3.90.1300.10">
    <property type="entry name" value="Amidase signature (AS) domain"/>
    <property type="match status" value="1"/>
</dbReference>
<name>A0A931HD12_9SPHN</name>
<proteinExistence type="predicted"/>
<gene>
    <name evidence="2" type="ORF">I5E68_12775</name>
</gene>
<dbReference type="InterPro" id="IPR000120">
    <property type="entry name" value="Amidase"/>
</dbReference>
<accession>A0A931HD12</accession>
<feature type="domain" description="Amidase" evidence="1">
    <location>
        <begin position="19"/>
        <end position="432"/>
    </location>
</feature>